<dbReference type="EMBL" id="CP050063">
    <property type="protein sequence ID" value="QIP13249.1"/>
    <property type="molecule type" value="Genomic_DNA"/>
</dbReference>
<evidence type="ECO:0000313" key="4">
    <source>
        <dbReference type="Proteomes" id="UP000501802"/>
    </source>
</evidence>
<evidence type="ECO:0000256" key="2">
    <source>
        <dbReference type="SAM" id="Phobius"/>
    </source>
</evidence>
<reference evidence="3 4" key="1">
    <citation type="submission" date="2020-03" db="EMBL/GenBank/DDBJ databases">
        <authorList>
            <person name="Kim M.K."/>
        </authorList>
    </citation>
    <scope>NUCLEOTIDE SEQUENCE [LARGE SCALE GENOMIC DNA]</scope>
    <source>
        <strain evidence="3 4">BT328</strain>
    </source>
</reference>
<name>A0A6G9ALP3_9BACT</name>
<gene>
    <name evidence="3" type="ORF">G8759_11730</name>
</gene>
<dbReference type="KEGG" id="spib:G8759_11730"/>
<keyword evidence="2" id="KW-0472">Membrane</keyword>
<dbReference type="InterPro" id="IPR009282">
    <property type="entry name" value="DUF937"/>
</dbReference>
<dbReference type="Proteomes" id="UP000501802">
    <property type="component" value="Chromosome"/>
</dbReference>
<evidence type="ECO:0000256" key="1">
    <source>
        <dbReference type="SAM" id="MobiDB-lite"/>
    </source>
</evidence>
<feature type="transmembrane region" description="Helical" evidence="2">
    <location>
        <begin position="223"/>
        <end position="240"/>
    </location>
</feature>
<keyword evidence="2" id="KW-0812">Transmembrane</keyword>
<dbReference type="Pfam" id="PF06078">
    <property type="entry name" value="DUF937"/>
    <property type="match status" value="1"/>
</dbReference>
<feature type="region of interest" description="Disordered" evidence="1">
    <location>
        <begin position="186"/>
        <end position="215"/>
    </location>
</feature>
<dbReference type="AlphaFoldDB" id="A0A6G9ALP3"/>
<feature type="compositionally biased region" description="Polar residues" evidence="1">
    <location>
        <begin position="186"/>
        <end position="205"/>
    </location>
</feature>
<evidence type="ECO:0000313" key="3">
    <source>
        <dbReference type="EMBL" id="QIP13249.1"/>
    </source>
</evidence>
<protein>
    <submittedName>
        <fullName evidence="3">DUF937 domain-containing protein</fullName>
    </submittedName>
</protein>
<feature type="region of interest" description="Disordered" evidence="1">
    <location>
        <begin position="248"/>
        <end position="303"/>
    </location>
</feature>
<feature type="compositionally biased region" description="Polar residues" evidence="1">
    <location>
        <begin position="248"/>
        <end position="275"/>
    </location>
</feature>
<proteinExistence type="predicted"/>
<organism evidence="3 4">
    <name type="scientific">Spirosoma aureum</name>
    <dbReference type="NCBI Taxonomy" id="2692134"/>
    <lineage>
        <taxon>Bacteria</taxon>
        <taxon>Pseudomonadati</taxon>
        <taxon>Bacteroidota</taxon>
        <taxon>Cytophagia</taxon>
        <taxon>Cytophagales</taxon>
        <taxon>Cytophagaceae</taxon>
        <taxon>Spirosoma</taxon>
    </lineage>
</organism>
<dbReference type="RefSeq" id="WP_167208129.1">
    <property type="nucleotide sequence ID" value="NZ_CP050063.1"/>
</dbReference>
<sequence>MAIHLLSYLKEQFTPGVIDQLSGDLGETPAGTLKAVTGSLPTLLGALTRRIQSSGGAMSIISFLEKGDYSDTPLDVGQVTDSQPKTADTSAAGRAFLDAVFEDKLTRTTGLISTYSGVKPESSLIILELAGSVLMGVLGRQEQEKGLTANSLTTLLQGQASDFRTALPSGLDAVGSLLGFNELETTSGPTTEVQGEDNFSGTVLNPNIPKSAEGDRRRENVSWLRWVMFAIAALVLALLVQKCRENQNGVDGVSTDSTSRVESNAVEDTSAATKQSIKEAHGQVDDSTASGPLGSRDSAQSRP</sequence>
<keyword evidence="4" id="KW-1185">Reference proteome</keyword>
<accession>A0A6G9ALP3</accession>
<keyword evidence="2" id="KW-1133">Transmembrane helix</keyword>